<gene>
    <name evidence="1" type="ORF">CLAFUR5_04426</name>
</gene>
<dbReference type="KEGG" id="ffu:CLAFUR5_04426"/>
<dbReference type="EMBL" id="CP090166">
    <property type="protein sequence ID" value="UJO15867.1"/>
    <property type="molecule type" value="Genomic_DNA"/>
</dbReference>
<protein>
    <submittedName>
        <fullName evidence="1">Uncharacterized protein</fullName>
    </submittedName>
</protein>
<sequence length="70" mass="8074">MADIDIYALAHTSGDRATAEESQVRKHVEQQRTRVRRSWAQYLLENGVHYDEEDLFPHLVGTAQLKGFFA</sequence>
<proteinExistence type="predicted"/>
<evidence type="ECO:0000313" key="1">
    <source>
        <dbReference type="EMBL" id="UJO15867.1"/>
    </source>
</evidence>
<evidence type="ECO:0000313" key="2">
    <source>
        <dbReference type="Proteomes" id="UP000756132"/>
    </source>
</evidence>
<name>A0A9Q8LEE8_PASFU</name>
<organism evidence="1 2">
    <name type="scientific">Passalora fulva</name>
    <name type="common">Tomato leaf mold</name>
    <name type="synonym">Cladosporium fulvum</name>
    <dbReference type="NCBI Taxonomy" id="5499"/>
    <lineage>
        <taxon>Eukaryota</taxon>
        <taxon>Fungi</taxon>
        <taxon>Dikarya</taxon>
        <taxon>Ascomycota</taxon>
        <taxon>Pezizomycotina</taxon>
        <taxon>Dothideomycetes</taxon>
        <taxon>Dothideomycetidae</taxon>
        <taxon>Mycosphaerellales</taxon>
        <taxon>Mycosphaerellaceae</taxon>
        <taxon>Fulvia</taxon>
    </lineage>
</organism>
<dbReference type="AlphaFoldDB" id="A0A9Q8LEE8"/>
<dbReference type="Proteomes" id="UP000756132">
    <property type="component" value="Chromosome 4"/>
</dbReference>
<keyword evidence="2" id="KW-1185">Reference proteome</keyword>
<accession>A0A9Q8LEE8</accession>
<reference evidence="1" key="1">
    <citation type="submission" date="2021-12" db="EMBL/GenBank/DDBJ databases">
        <authorList>
            <person name="Zaccaron A."/>
            <person name="Stergiopoulos I."/>
        </authorList>
    </citation>
    <scope>NUCLEOTIDE SEQUENCE</scope>
    <source>
        <strain evidence="1">Race5_Kim</strain>
    </source>
</reference>
<dbReference type="GeneID" id="71984304"/>
<reference evidence="1" key="2">
    <citation type="journal article" date="2022" name="Microb. Genom.">
        <title>A chromosome-scale genome assembly of the tomato pathogen Cladosporium fulvum reveals a compartmentalized genome architecture and the presence of a dispensable chromosome.</title>
        <authorList>
            <person name="Zaccaron A.Z."/>
            <person name="Chen L.H."/>
            <person name="Samaras A."/>
            <person name="Stergiopoulos I."/>
        </authorList>
    </citation>
    <scope>NUCLEOTIDE SEQUENCE</scope>
    <source>
        <strain evidence="1">Race5_Kim</strain>
    </source>
</reference>
<dbReference type="RefSeq" id="XP_047760233.1">
    <property type="nucleotide sequence ID" value="XM_047903574.1"/>
</dbReference>